<comment type="similarity">
    <text evidence="2">Belongs to the isochorismatase family.</text>
</comment>
<dbReference type="CDD" id="cd09252">
    <property type="entry name" value="AP-3_Mu3_Cterm"/>
    <property type="match status" value="1"/>
</dbReference>
<dbReference type="InterPro" id="IPR036168">
    <property type="entry name" value="AP2_Mu_C_sf"/>
</dbReference>
<dbReference type="Pfam" id="PF01217">
    <property type="entry name" value="Clat_adaptor_s"/>
    <property type="match status" value="1"/>
</dbReference>
<keyword evidence="4" id="KW-0653">Protein transport</keyword>
<evidence type="ECO:0000259" key="6">
    <source>
        <dbReference type="PROSITE" id="PS51072"/>
    </source>
</evidence>
<gene>
    <name evidence="7" type="primary">AP3M1</name>
    <name evidence="7" type="ORF">A0H81_08199</name>
</gene>
<dbReference type="SUPFAM" id="SSF64356">
    <property type="entry name" value="SNARE-like"/>
    <property type="match status" value="1"/>
</dbReference>
<dbReference type="PROSITE" id="PS51072">
    <property type="entry name" value="MHD"/>
    <property type="match status" value="1"/>
</dbReference>
<dbReference type="SUPFAM" id="SSF52499">
    <property type="entry name" value="Isochorismatase-like hydrolases"/>
    <property type="match status" value="1"/>
</dbReference>
<dbReference type="InterPro" id="IPR028565">
    <property type="entry name" value="MHD"/>
</dbReference>
<dbReference type="CDD" id="cd01012">
    <property type="entry name" value="YcaC_related"/>
    <property type="match status" value="1"/>
</dbReference>
<dbReference type="SUPFAM" id="SSF49447">
    <property type="entry name" value="Second domain of Mu2 adaptin subunit (ap50) of ap2 adaptor"/>
    <property type="match status" value="1"/>
</dbReference>
<dbReference type="Gene3D" id="3.40.50.850">
    <property type="entry name" value="Isochorismatase-like"/>
    <property type="match status" value="1"/>
</dbReference>
<organism evidence="7 8">
    <name type="scientific">Grifola frondosa</name>
    <name type="common">Maitake</name>
    <name type="synonym">Polyporus frondosus</name>
    <dbReference type="NCBI Taxonomy" id="5627"/>
    <lineage>
        <taxon>Eukaryota</taxon>
        <taxon>Fungi</taxon>
        <taxon>Dikarya</taxon>
        <taxon>Basidiomycota</taxon>
        <taxon>Agaricomycotina</taxon>
        <taxon>Agaricomycetes</taxon>
        <taxon>Polyporales</taxon>
        <taxon>Grifolaceae</taxon>
        <taxon>Grifola</taxon>
    </lineage>
</organism>
<evidence type="ECO:0000256" key="3">
    <source>
        <dbReference type="ARBA" id="ARBA00022448"/>
    </source>
</evidence>
<evidence type="ECO:0000256" key="2">
    <source>
        <dbReference type="ARBA" id="ARBA00006336"/>
    </source>
</evidence>
<feature type="domain" description="MHD" evidence="6">
    <location>
        <begin position="401"/>
        <end position="634"/>
    </location>
</feature>
<name>A0A1C7M541_GRIFR</name>
<keyword evidence="5" id="KW-0472">Membrane</keyword>
<evidence type="ECO:0000256" key="1">
    <source>
        <dbReference type="ARBA" id="ARBA00004308"/>
    </source>
</evidence>
<evidence type="ECO:0000313" key="8">
    <source>
        <dbReference type="Proteomes" id="UP000092993"/>
    </source>
</evidence>
<dbReference type="InterPro" id="IPR050993">
    <property type="entry name" value="Isochorismatase_domain"/>
</dbReference>
<dbReference type="GO" id="GO:0030131">
    <property type="term" value="C:clathrin adaptor complex"/>
    <property type="evidence" value="ECO:0007669"/>
    <property type="project" value="InterPro"/>
</dbReference>
<reference evidence="7 8" key="1">
    <citation type="submission" date="2016-03" db="EMBL/GenBank/DDBJ databases">
        <title>Whole genome sequencing of Grifola frondosa 9006-11.</title>
        <authorList>
            <person name="Min B."/>
            <person name="Park H."/>
            <person name="Kim J.-G."/>
            <person name="Cho H."/>
            <person name="Oh Y.-L."/>
            <person name="Kong W.-S."/>
            <person name="Choi I.-G."/>
        </authorList>
    </citation>
    <scope>NUCLEOTIDE SEQUENCE [LARGE SCALE GENOMIC DNA]</scope>
    <source>
        <strain evidence="7 8">9006-11</strain>
    </source>
</reference>
<protein>
    <submittedName>
        <fullName evidence="7">AP-3 complex subunit mu-1</fullName>
    </submittedName>
</protein>
<dbReference type="InterPro" id="IPR001392">
    <property type="entry name" value="Clathrin_mu"/>
</dbReference>
<comment type="caution">
    <text evidence="7">The sequence shown here is derived from an EMBL/GenBank/DDBJ whole genome shotgun (WGS) entry which is preliminary data.</text>
</comment>
<dbReference type="InterPro" id="IPR011012">
    <property type="entry name" value="Longin-like_dom_sf"/>
</dbReference>
<dbReference type="STRING" id="5627.A0A1C7M541"/>
<dbReference type="Pfam" id="PF00857">
    <property type="entry name" value="Isochorismatase"/>
    <property type="match status" value="1"/>
</dbReference>
<dbReference type="EMBL" id="LUGG01000010">
    <property type="protein sequence ID" value="OBZ71942.1"/>
    <property type="molecule type" value="Genomic_DNA"/>
</dbReference>
<dbReference type="Gene3D" id="2.60.40.1170">
    <property type="entry name" value="Mu homology domain, subdomain B"/>
    <property type="match status" value="2"/>
</dbReference>
<proteinExistence type="inferred from homology"/>
<dbReference type="Pfam" id="PF00928">
    <property type="entry name" value="Adap_comp_sub"/>
    <property type="match status" value="1"/>
</dbReference>
<dbReference type="Proteomes" id="UP000092993">
    <property type="component" value="Unassembled WGS sequence"/>
</dbReference>
<evidence type="ECO:0000313" key="7">
    <source>
        <dbReference type="EMBL" id="OBZ71942.1"/>
    </source>
</evidence>
<dbReference type="InterPro" id="IPR018240">
    <property type="entry name" value="Clathrin_mu_CS"/>
</dbReference>
<dbReference type="PRINTS" id="PR00314">
    <property type="entry name" value="CLATHRINADPT"/>
</dbReference>
<dbReference type="GO" id="GO:0016192">
    <property type="term" value="P:vesicle-mediated transport"/>
    <property type="evidence" value="ECO:0007669"/>
    <property type="project" value="InterPro"/>
</dbReference>
<comment type="subcellular location">
    <subcellularLocation>
        <location evidence="1">Endomembrane system</location>
    </subcellularLocation>
</comment>
<evidence type="ECO:0000256" key="4">
    <source>
        <dbReference type="ARBA" id="ARBA00022927"/>
    </source>
</evidence>
<dbReference type="InterPro" id="IPR036380">
    <property type="entry name" value="Isochorismatase-like_sf"/>
</dbReference>
<dbReference type="InterPro" id="IPR000868">
    <property type="entry name" value="Isochorismatase-like_dom"/>
</dbReference>
<keyword evidence="3" id="KW-0813">Transport</keyword>
<dbReference type="GO" id="GO:0012505">
    <property type="term" value="C:endomembrane system"/>
    <property type="evidence" value="ECO:0007669"/>
    <property type="project" value="UniProtKB-SubCell"/>
</dbReference>
<dbReference type="PROSITE" id="PS00990">
    <property type="entry name" value="CLAT_ADAPTOR_M_1"/>
    <property type="match status" value="1"/>
</dbReference>
<dbReference type="InterPro" id="IPR022775">
    <property type="entry name" value="AP_mu_sigma_su"/>
</dbReference>
<sequence>MSAAAVVKLIPGRTVFFVCDIQTRFRTAIHGFEQVVSTANKMLKLANILNVPVVATEQNSRALGHTVPELDLTRLGPLYLGTIEKTLFSMATPDVQSLLKSRDLKSVVLFGIESHVCVLQSALDLLELGYDVHVLADGVSSCNPEEVPYALARMRQAGAQITTSESAAFQLQGDSTKPNFKQFSAAIKEEKENTEKNLQVLLRHRSLFLREYTMAIDGLIILDSAGQPVVQSGFRSSPQAYALLHIDALNSALAAAARPDDVDPVLAVPGAPLSAPSACCHLRRDDLHFVCPVSGDVDPLYAFAFLQTFIDILHEYFGQISAETLKENFDIVYQLLEETLDSGGHPLTTSTNTLRDIVLPPSFLHKVLSVAGVSGLASSSANSHPFASPIPWRKAGVRYNSNEIYFDVVETLEAIVNKNGTPVASTVWVGSTQIASSQVGDLIRCHCSFHPCVRLQRWARDKTLSFVPPDGRFKLMEYRFAPASTSSLHQMSVPFTLRADAKVEEHGGNLDLTFTSRLTTRALENVSIELYLGEGASGASCIVSHNASWSFNPRTLTLRWELRNVPPSSSCTLRGSFTSAMKIPRPSRAFRVRFEIVQHSFSALKIDQLKLTGEQYKPYKGIRGKSTGDVEWRW</sequence>
<keyword evidence="8" id="KW-1185">Reference proteome</keyword>
<evidence type="ECO:0000256" key="5">
    <source>
        <dbReference type="ARBA" id="ARBA00023136"/>
    </source>
</evidence>
<dbReference type="PANTHER" id="PTHR14119:SF3">
    <property type="entry name" value="ISOCHORISMATASE DOMAIN-CONTAINING PROTEIN 2"/>
    <property type="match status" value="1"/>
</dbReference>
<dbReference type="PANTHER" id="PTHR14119">
    <property type="entry name" value="HYDROLASE"/>
    <property type="match status" value="1"/>
</dbReference>
<dbReference type="AlphaFoldDB" id="A0A1C7M541"/>
<dbReference type="Gene3D" id="3.30.450.60">
    <property type="match status" value="1"/>
</dbReference>
<accession>A0A1C7M541</accession>
<dbReference type="GO" id="GO:0006886">
    <property type="term" value="P:intracellular protein transport"/>
    <property type="evidence" value="ECO:0007669"/>
    <property type="project" value="InterPro"/>
</dbReference>
<dbReference type="OrthoDB" id="870at2759"/>
<dbReference type="CDD" id="cd14837">
    <property type="entry name" value="AP3_Mu_N"/>
    <property type="match status" value="1"/>
</dbReference>